<feature type="transmembrane region" description="Helical" evidence="2">
    <location>
        <begin position="35"/>
        <end position="54"/>
    </location>
</feature>
<evidence type="ECO:0000256" key="1">
    <source>
        <dbReference type="PROSITE-ProRule" id="PRU00339"/>
    </source>
</evidence>
<dbReference type="InterPro" id="IPR011990">
    <property type="entry name" value="TPR-like_helical_dom_sf"/>
</dbReference>
<feature type="transmembrane region" description="Helical" evidence="2">
    <location>
        <begin position="12"/>
        <end position="29"/>
    </location>
</feature>
<dbReference type="SMART" id="SM00028">
    <property type="entry name" value="TPR"/>
    <property type="match status" value="2"/>
</dbReference>
<feature type="transmembrane region" description="Helical" evidence="2">
    <location>
        <begin position="105"/>
        <end position="123"/>
    </location>
</feature>
<protein>
    <recommendedName>
        <fullName evidence="4">Tetratricopeptide repeat protein</fullName>
    </recommendedName>
</protein>
<keyword evidence="2" id="KW-1133">Transmembrane helix</keyword>
<evidence type="ECO:0000256" key="2">
    <source>
        <dbReference type="SAM" id="Phobius"/>
    </source>
</evidence>
<keyword evidence="2" id="KW-0812">Transmembrane</keyword>
<dbReference type="AlphaFoldDB" id="A0A9Y1BKY8"/>
<evidence type="ECO:0008006" key="4">
    <source>
        <dbReference type="Google" id="ProtNLM"/>
    </source>
</evidence>
<feature type="transmembrane region" description="Helical" evidence="2">
    <location>
        <begin position="75"/>
        <end position="93"/>
    </location>
</feature>
<keyword evidence="2" id="KW-0472">Membrane</keyword>
<accession>A0A9Y1BKY8</accession>
<reference evidence="3" key="1">
    <citation type="journal article" date="2022" name="Nat. Microbiol.">
        <title>Unique mobile elements and scalable gene flow at the prokaryote-eukaryote boundary revealed by circularized Asgard archaea genomes.</title>
        <authorList>
            <person name="Wu F."/>
            <person name="Speth D.R."/>
            <person name="Philosof A."/>
            <person name="Cremiere A."/>
            <person name="Narayanan A."/>
            <person name="Barco R.A."/>
            <person name="Connon S.A."/>
            <person name="Amend J.P."/>
            <person name="Antoshechkin I.A."/>
            <person name="Orphan V.J."/>
        </authorList>
    </citation>
    <scope>NUCLEOTIDE SEQUENCE</scope>
    <source>
        <strain evidence="3">PM71</strain>
    </source>
</reference>
<dbReference type="Gene3D" id="1.25.40.10">
    <property type="entry name" value="Tetratricopeptide repeat domain"/>
    <property type="match status" value="1"/>
</dbReference>
<dbReference type="Proteomes" id="UP001201020">
    <property type="component" value="Chromosome"/>
</dbReference>
<dbReference type="EMBL" id="CP084166">
    <property type="protein sequence ID" value="UJG40776.1"/>
    <property type="molecule type" value="Genomic_DNA"/>
</dbReference>
<feature type="repeat" description="TPR" evidence="1">
    <location>
        <begin position="295"/>
        <end position="328"/>
    </location>
</feature>
<sequence>MNEEYKMVIANEDLVMLLLGTIAFILAFVDLSQSAFSFPSLLLFLLGWGIERFRRRPLPKQVLKAKLFYLAPVKIIRNYVLYQIILLNGLYLFGFEKSSFEIRTGLIFLYLALIIVSIVELAGNVRIPDNLVIIPEIETESEEVKKKKRFQVLYGAKFITWIIFSSLISIGILSLSIISIVNSNSIVVIILSFLILLPAGVTYYYHYYEAIVKEHSLDVDYLLKATDYYVESELPKLAYELLYNFLEKEPNNIVALGKLALLYLKDGNYKKVLETTGKSLAYIEEEKLDVPHTKSRMYVFRALSQKALGKYEEAYKSVNKALTINPDNMVARKLRRELRAIVKKKEIDSNQK</sequence>
<proteinExistence type="predicted"/>
<feature type="transmembrane region" description="Helical" evidence="2">
    <location>
        <begin position="158"/>
        <end position="180"/>
    </location>
</feature>
<dbReference type="Pfam" id="PF13181">
    <property type="entry name" value="TPR_8"/>
    <property type="match status" value="1"/>
</dbReference>
<evidence type="ECO:0000313" key="3">
    <source>
        <dbReference type="EMBL" id="UJG40776.1"/>
    </source>
</evidence>
<keyword evidence="1" id="KW-0802">TPR repeat</keyword>
<feature type="transmembrane region" description="Helical" evidence="2">
    <location>
        <begin position="186"/>
        <end position="205"/>
    </location>
</feature>
<dbReference type="SUPFAM" id="SSF48452">
    <property type="entry name" value="TPR-like"/>
    <property type="match status" value="1"/>
</dbReference>
<name>A0A9Y1BKY8_9ARCH</name>
<dbReference type="InterPro" id="IPR019734">
    <property type="entry name" value="TPR_rpt"/>
</dbReference>
<organism evidence="3">
    <name type="scientific">Candidatus Heimdallarchaeum aukensis</name>
    <dbReference type="NCBI Taxonomy" id="2876573"/>
    <lineage>
        <taxon>Archaea</taxon>
        <taxon>Promethearchaeati</taxon>
        <taxon>Candidatus Heimdallarchaeota</taxon>
        <taxon>Candidatus Heimdallarchaeia (ex Rinke et al. 2021) (nom. nud.)</taxon>
        <taxon>Candidatus Heimdallarchaeales</taxon>
        <taxon>Candidatus Heimdallarchaeaceae</taxon>
        <taxon>Candidatus Heimdallarchaeum</taxon>
    </lineage>
</organism>
<gene>
    <name evidence="3" type="ORF">K9W45_13185</name>
</gene>
<dbReference type="PROSITE" id="PS50005">
    <property type="entry name" value="TPR"/>
    <property type="match status" value="1"/>
</dbReference>